<dbReference type="CDD" id="cd00317">
    <property type="entry name" value="cyclophilin"/>
    <property type="match status" value="1"/>
</dbReference>
<name>A0A1F4XIX2_9BACT</name>
<dbReference type="PIRSF" id="PIRSF001467">
    <property type="entry name" value="Peptidylpro_ismrse"/>
    <property type="match status" value="1"/>
</dbReference>
<dbReference type="PANTHER" id="PTHR45625">
    <property type="entry name" value="PEPTIDYL-PROLYL CIS-TRANS ISOMERASE-RELATED"/>
    <property type="match status" value="1"/>
</dbReference>
<dbReference type="SUPFAM" id="SSF50891">
    <property type="entry name" value="Cyclophilin-like"/>
    <property type="match status" value="1"/>
</dbReference>
<dbReference type="InterPro" id="IPR029000">
    <property type="entry name" value="Cyclophilin-like_dom_sf"/>
</dbReference>
<dbReference type="Proteomes" id="UP000177614">
    <property type="component" value="Unassembled WGS sequence"/>
</dbReference>
<accession>A0A1F4XIX2</accession>
<keyword evidence="3 5" id="KW-0697">Rotamase</keyword>
<dbReference type="InterPro" id="IPR020892">
    <property type="entry name" value="Cyclophilin-type_PPIase_CS"/>
</dbReference>
<evidence type="ECO:0000256" key="5">
    <source>
        <dbReference type="RuleBase" id="RU363019"/>
    </source>
</evidence>
<dbReference type="AlphaFoldDB" id="A0A1F4XIX2"/>
<sequence length="164" mass="18176">MNPIATLETSMGTVKIELFKDKVSKTVDNFVKLANDKFYDGVLFHRVIPNFMAQTGDPNSKDDDPYNDGRGGPGYKFADEFVSGLTNDRGTLSMANSGPNTNGSQFFINVVSNDHLNNRHTVFGKVIEGLDIVDKIVNVPTIRDNSRLQNRPVQDIKIISITIN</sequence>
<protein>
    <recommendedName>
        <fullName evidence="5">Peptidyl-prolyl cis-trans isomerase</fullName>
        <shortName evidence="5">PPIase</shortName>
        <ecNumber evidence="5">5.2.1.8</ecNumber>
    </recommendedName>
</protein>
<comment type="function">
    <text evidence="1 5">PPIases accelerate the folding of proteins. It catalyzes the cis-trans isomerization of proline imidic peptide bonds in oligopeptides.</text>
</comment>
<dbReference type="PRINTS" id="PR00153">
    <property type="entry name" value="CSAPPISMRASE"/>
</dbReference>
<evidence type="ECO:0000256" key="3">
    <source>
        <dbReference type="ARBA" id="ARBA00023110"/>
    </source>
</evidence>
<dbReference type="GO" id="GO:0006457">
    <property type="term" value="P:protein folding"/>
    <property type="evidence" value="ECO:0007669"/>
    <property type="project" value="InterPro"/>
</dbReference>
<evidence type="ECO:0000256" key="4">
    <source>
        <dbReference type="ARBA" id="ARBA00023235"/>
    </source>
</evidence>
<evidence type="ECO:0000313" key="8">
    <source>
        <dbReference type="Proteomes" id="UP000177614"/>
    </source>
</evidence>
<dbReference type="Pfam" id="PF00160">
    <property type="entry name" value="Pro_isomerase"/>
    <property type="match status" value="1"/>
</dbReference>
<keyword evidence="4 5" id="KW-0413">Isomerase</keyword>
<evidence type="ECO:0000313" key="7">
    <source>
        <dbReference type="EMBL" id="OGC81695.1"/>
    </source>
</evidence>
<dbReference type="InterPro" id="IPR002130">
    <property type="entry name" value="Cyclophilin-type_PPIase_dom"/>
</dbReference>
<dbReference type="EC" id="5.2.1.8" evidence="5"/>
<comment type="catalytic activity">
    <reaction evidence="5">
        <text>[protein]-peptidylproline (omega=180) = [protein]-peptidylproline (omega=0)</text>
        <dbReference type="Rhea" id="RHEA:16237"/>
        <dbReference type="Rhea" id="RHEA-COMP:10747"/>
        <dbReference type="Rhea" id="RHEA-COMP:10748"/>
        <dbReference type="ChEBI" id="CHEBI:83833"/>
        <dbReference type="ChEBI" id="CHEBI:83834"/>
        <dbReference type="EC" id="5.2.1.8"/>
    </reaction>
</comment>
<comment type="similarity">
    <text evidence="2 5">Belongs to the cyclophilin-type PPIase family.</text>
</comment>
<dbReference type="InterPro" id="IPR024936">
    <property type="entry name" value="Cyclophilin-type_PPIase"/>
</dbReference>
<evidence type="ECO:0000259" key="6">
    <source>
        <dbReference type="PROSITE" id="PS50072"/>
    </source>
</evidence>
<dbReference type="PROSITE" id="PS00170">
    <property type="entry name" value="CSA_PPIASE_1"/>
    <property type="match status" value="1"/>
</dbReference>
<evidence type="ECO:0000256" key="2">
    <source>
        <dbReference type="ARBA" id="ARBA00007365"/>
    </source>
</evidence>
<comment type="caution">
    <text evidence="7">The sequence shown here is derived from an EMBL/GenBank/DDBJ whole genome shotgun (WGS) entry which is preliminary data.</text>
</comment>
<dbReference type="InterPro" id="IPR044666">
    <property type="entry name" value="Cyclophilin_A-like"/>
</dbReference>
<proteinExistence type="inferred from homology"/>
<reference evidence="7 8" key="1">
    <citation type="journal article" date="2016" name="Nat. Commun.">
        <title>Thousands of microbial genomes shed light on interconnected biogeochemical processes in an aquifer system.</title>
        <authorList>
            <person name="Anantharaman K."/>
            <person name="Brown C.T."/>
            <person name="Hug L.A."/>
            <person name="Sharon I."/>
            <person name="Castelle C.J."/>
            <person name="Probst A.J."/>
            <person name="Thomas B.C."/>
            <person name="Singh A."/>
            <person name="Wilkins M.J."/>
            <person name="Karaoz U."/>
            <person name="Brodie E.L."/>
            <person name="Williams K.H."/>
            <person name="Hubbard S.S."/>
            <person name="Banfield J.F."/>
        </authorList>
    </citation>
    <scope>NUCLEOTIDE SEQUENCE [LARGE SCALE GENOMIC DNA]</scope>
</reference>
<dbReference type="PANTHER" id="PTHR45625:SF4">
    <property type="entry name" value="PEPTIDYLPROLYL ISOMERASE DOMAIN AND WD REPEAT-CONTAINING PROTEIN 1"/>
    <property type="match status" value="1"/>
</dbReference>
<dbReference type="STRING" id="1817814.A2V81_00370"/>
<organism evidence="7 8">
    <name type="scientific">Candidatus Abawacabacteria bacterium RBG_16_42_10</name>
    <dbReference type="NCBI Taxonomy" id="1817814"/>
    <lineage>
        <taxon>Bacteria</taxon>
        <taxon>Candidatus Abawacaibacteriota</taxon>
    </lineage>
</organism>
<evidence type="ECO:0000256" key="1">
    <source>
        <dbReference type="ARBA" id="ARBA00002388"/>
    </source>
</evidence>
<feature type="domain" description="PPIase cyclophilin-type" evidence="6">
    <location>
        <begin position="1"/>
        <end position="163"/>
    </location>
</feature>
<dbReference type="EMBL" id="MEWR01000022">
    <property type="protein sequence ID" value="OGC81695.1"/>
    <property type="molecule type" value="Genomic_DNA"/>
</dbReference>
<dbReference type="GO" id="GO:0003755">
    <property type="term" value="F:peptidyl-prolyl cis-trans isomerase activity"/>
    <property type="evidence" value="ECO:0007669"/>
    <property type="project" value="UniProtKB-UniRule"/>
</dbReference>
<dbReference type="PROSITE" id="PS50072">
    <property type="entry name" value="CSA_PPIASE_2"/>
    <property type="match status" value="1"/>
</dbReference>
<gene>
    <name evidence="7" type="ORF">A2V81_00370</name>
</gene>
<dbReference type="Gene3D" id="2.40.100.10">
    <property type="entry name" value="Cyclophilin-like"/>
    <property type="match status" value="1"/>
</dbReference>